<reference evidence="2" key="2">
    <citation type="submission" date="2017-10" db="EMBL/GenBank/DDBJ databases">
        <title>Ladona fulva Genome sequencing and assembly.</title>
        <authorList>
            <person name="Murali S."/>
            <person name="Richards S."/>
            <person name="Bandaranaike D."/>
            <person name="Bellair M."/>
            <person name="Blankenburg K."/>
            <person name="Chao H."/>
            <person name="Dinh H."/>
            <person name="Doddapaneni H."/>
            <person name="Dugan-Rocha S."/>
            <person name="Elkadiri S."/>
            <person name="Gnanaolivu R."/>
            <person name="Hernandez B."/>
            <person name="Skinner E."/>
            <person name="Javaid M."/>
            <person name="Lee S."/>
            <person name="Li M."/>
            <person name="Ming W."/>
            <person name="Munidasa M."/>
            <person name="Muniz J."/>
            <person name="Nguyen L."/>
            <person name="Hughes D."/>
            <person name="Osuji N."/>
            <person name="Pu L.-L."/>
            <person name="Puazo M."/>
            <person name="Qu C."/>
            <person name="Quiroz J."/>
            <person name="Raj R."/>
            <person name="Weissenberger G."/>
            <person name="Xin Y."/>
            <person name="Zou X."/>
            <person name="Han Y."/>
            <person name="Worley K."/>
            <person name="Muzny D."/>
            <person name="Gibbs R."/>
        </authorList>
    </citation>
    <scope>NUCLEOTIDE SEQUENCE</scope>
    <source>
        <strain evidence="2">Sampled in the wild</strain>
    </source>
</reference>
<dbReference type="OrthoDB" id="123207at2759"/>
<dbReference type="PANTHER" id="PTHR46599">
    <property type="entry name" value="PIGGYBAC TRANSPOSABLE ELEMENT-DERIVED PROTEIN 4"/>
    <property type="match status" value="1"/>
</dbReference>
<name>A0A8K0KQM1_LADFU</name>
<dbReference type="Pfam" id="PF13843">
    <property type="entry name" value="DDE_Tnp_1_7"/>
    <property type="match status" value="1"/>
</dbReference>
<feature type="domain" description="PiggyBac transposable element-derived protein" evidence="1">
    <location>
        <begin position="12"/>
        <end position="94"/>
    </location>
</feature>
<comment type="caution">
    <text evidence="2">The sequence shown here is derived from an EMBL/GenBank/DDBJ whole genome shotgun (WGS) entry which is preliminary data.</text>
</comment>
<gene>
    <name evidence="2" type="ORF">J437_LFUL018432</name>
</gene>
<evidence type="ECO:0000313" key="2">
    <source>
        <dbReference type="EMBL" id="KAG8239037.1"/>
    </source>
</evidence>
<reference evidence="2" key="1">
    <citation type="submission" date="2013-04" db="EMBL/GenBank/DDBJ databases">
        <authorList>
            <person name="Qu J."/>
            <person name="Murali S.C."/>
            <person name="Bandaranaike D."/>
            <person name="Bellair M."/>
            <person name="Blankenburg K."/>
            <person name="Chao H."/>
            <person name="Dinh H."/>
            <person name="Doddapaneni H."/>
            <person name="Downs B."/>
            <person name="Dugan-Rocha S."/>
            <person name="Elkadiri S."/>
            <person name="Gnanaolivu R.D."/>
            <person name="Hernandez B."/>
            <person name="Javaid M."/>
            <person name="Jayaseelan J.C."/>
            <person name="Lee S."/>
            <person name="Li M."/>
            <person name="Ming W."/>
            <person name="Munidasa M."/>
            <person name="Muniz J."/>
            <person name="Nguyen L."/>
            <person name="Ongeri F."/>
            <person name="Osuji N."/>
            <person name="Pu L.-L."/>
            <person name="Puazo M."/>
            <person name="Qu C."/>
            <person name="Quiroz J."/>
            <person name="Raj R."/>
            <person name="Weissenberger G."/>
            <person name="Xin Y."/>
            <person name="Zou X."/>
            <person name="Han Y."/>
            <person name="Richards S."/>
            <person name="Worley K."/>
            <person name="Muzny D."/>
            <person name="Gibbs R."/>
        </authorList>
    </citation>
    <scope>NUCLEOTIDE SEQUENCE</scope>
    <source>
        <strain evidence="2">Sampled in the wild</strain>
    </source>
</reference>
<evidence type="ECO:0000259" key="1">
    <source>
        <dbReference type="Pfam" id="PF13843"/>
    </source>
</evidence>
<sequence length="139" mass="16142">MNFEVDPDGGVMQYFDIFFDNNLTDYITNETNHYASQVLRGIATTSTAYKSQHWRDTTVPEMCVFFALIMLQSIVRKPEIVHYWSRRTILSTPFFWGHHFIPQIYETKTIEQILESASDVGGEIPLLNCIRQRGTSQLT</sequence>
<keyword evidence="3" id="KW-1185">Reference proteome</keyword>
<proteinExistence type="predicted"/>
<dbReference type="AlphaFoldDB" id="A0A8K0KQM1"/>
<dbReference type="InterPro" id="IPR029526">
    <property type="entry name" value="PGBD"/>
</dbReference>
<dbReference type="EMBL" id="KZ309494">
    <property type="protein sequence ID" value="KAG8239037.1"/>
    <property type="molecule type" value="Genomic_DNA"/>
</dbReference>
<dbReference type="Proteomes" id="UP000792457">
    <property type="component" value="Unassembled WGS sequence"/>
</dbReference>
<protein>
    <recommendedName>
        <fullName evidence="1">PiggyBac transposable element-derived protein domain-containing protein</fullName>
    </recommendedName>
</protein>
<organism evidence="2 3">
    <name type="scientific">Ladona fulva</name>
    <name type="common">Scarce chaser dragonfly</name>
    <name type="synonym">Libellula fulva</name>
    <dbReference type="NCBI Taxonomy" id="123851"/>
    <lineage>
        <taxon>Eukaryota</taxon>
        <taxon>Metazoa</taxon>
        <taxon>Ecdysozoa</taxon>
        <taxon>Arthropoda</taxon>
        <taxon>Hexapoda</taxon>
        <taxon>Insecta</taxon>
        <taxon>Pterygota</taxon>
        <taxon>Palaeoptera</taxon>
        <taxon>Odonata</taxon>
        <taxon>Epiprocta</taxon>
        <taxon>Anisoptera</taxon>
        <taxon>Libelluloidea</taxon>
        <taxon>Libellulidae</taxon>
        <taxon>Ladona</taxon>
    </lineage>
</organism>
<accession>A0A8K0KQM1</accession>
<dbReference type="PANTHER" id="PTHR46599:SF3">
    <property type="entry name" value="PIGGYBAC TRANSPOSABLE ELEMENT-DERIVED PROTEIN 4"/>
    <property type="match status" value="1"/>
</dbReference>
<evidence type="ECO:0000313" key="3">
    <source>
        <dbReference type="Proteomes" id="UP000792457"/>
    </source>
</evidence>